<reference evidence="2 3" key="1">
    <citation type="submission" date="2014-04" db="EMBL/GenBank/DDBJ databases">
        <title>Evolutionary Origins and Diversification of the Mycorrhizal Mutualists.</title>
        <authorList>
            <consortium name="DOE Joint Genome Institute"/>
            <consortium name="Mycorrhizal Genomics Consortium"/>
            <person name="Kohler A."/>
            <person name="Kuo A."/>
            <person name="Nagy L.G."/>
            <person name="Floudas D."/>
            <person name="Copeland A."/>
            <person name="Barry K.W."/>
            <person name="Cichocki N."/>
            <person name="Veneault-Fourrey C."/>
            <person name="LaButti K."/>
            <person name="Lindquist E.A."/>
            <person name="Lipzen A."/>
            <person name="Lundell T."/>
            <person name="Morin E."/>
            <person name="Murat C."/>
            <person name="Riley R."/>
            <person name="Ohm R."/>
            <person name="Sun H."/>
            <person name="Tunlid A."/>
            <person name="Henrissat B."/>
            <person name="Grigoriev I.V."/>
            <person name="Hibbett D.S."/>
            <person name="Martin F."/>
        </authorList>
    </citation>
    <scope>NUCLEOTIDE SEQUENCE [LARGE SCALE GENOMIC DNA]</scope>
    <source>
        <strain evidence="2 3">FD-317 M1</strain>
    </source>
</reference>
<dbReference type="HOGENOM" id="CLU_2688073_0_0_1"/>
<dbReference type="Proteomes" id="UP000053593">
    <property type="component" value="Unassembled WGS sequence"/>
</dbReference>
<accession>A0A0D0CSC7</accession>
<feature type="signal peptide" evidence="1">
    <location>
        <begin position="1"/>
        <end position="23"/>
    </location>
</feature>
<evidence type="ECO:0000313" key="2">
    <source>
        <dbReference type="EMBL" id="KIK58548.1"/>
    </source>
</evidence>
<name>A0A0D0CSC7_9AGAR</name>
<keyword evidence="1" id="KW-0732">Signal</keyword>
<protein>
    <submittedName>
        <fullName evidence="2">Uncharacterized protein</fullName>
    </submittedName>
</protein>
<evidence type="ECO:0000313" key="3">
    <source>
        <dbReference type="Proteomes" id="UP000053593"/>
    </source>
</evidence>
<sequence length="74" mass="7875">MFVGKFCSFLFVLSAFSLVMVNANPAPQDEGGLGPGETCGTIVGTQPCIAGYKCCYISPDNGICVRNNSYRQCL</sequence>
<proteinExistence type="predicted"/>
<dbReference type="OrthoDB" id="3054145at2759"/>
<organism evidence="2 3">
    <name type="scientific">Collybiopsis luxurians FD-317 M1</name>
    <dbReference type="NCBI Taxonomy" id="944289"/>
    <lineage>
        <taxon>Eukaryota</taxon>
        <taxon>Fungi</taxon>
        <taxon>Dikarya</taxon>
        <taxon>Basidiomycota</taxon>
        <taxon>Agaricomycotina</taxon>
        <taxon>Agaricomycetes</taxon>
        <taxon>Agaricomycetidae</taxon>
        <taxon>Agaricales</taxon>
        <taxon>Marasmiineae</taxon>
        <taxon>Omphalotaceae</taxon>
        <taxon>Collybiopsis</taxon>
        <taxon>Collybiopsis luxurians</taxon>
    </lineage>
</organism>
<feature type="chain" id="PRO_5002225433" evidence="1">
    <location>
        <begin position="24"/>
        <end position="74"/>
    </location>
</feature>
<dbReference type="EMBL" id="KN834784">
    <property type="protein sequence ID" value="KIK58548.1"/>
    <property type="molecule type" value="Genomic_DNA"/>
</dbReference>
<gene>
    <name evidence="2" type="ORF">GYMLUDRAFT_45180</name>
</gene>
<evidence type="ECO:0000256" key="1">
    <source>
        <dbReference type="SAM" id="SignalP"/>
    </source>
</evidence>
<keyword evidence="3" id="KW-1185">Reference proteome</keyword>
<dbReference type="AlphaFoldDB" id="A0A0D0CSC7"/>